<comment type="similarity">
    <text evidence="2">Belongs to the bacterial solute-binding protein 8 family.</text>
</comment>
<dbReference type="PROSITE" id="PS50983">
    <property type="entry name" value="FE_B12_PBP"/>
    <property type="match status" value="1"/>
</dbReference>
<keyword evidence="4 6" id="KW-0732">Signal</keyword>
<dbReference type="PROSITE" id="PS51257">
    <property type="entry name" value="PROKAR_LIPOPROTEIN"/>
    <property type="match status" value="1"/>
</dbReference>
<gene>
    <name evidence="8" type="ORF">H7B67_03155</name>
</gene>
<evidence type="ECO:0000256" key="5">
    <source>
        <dbReference type="SAM" id="MobiDB-lite"/>
    </source>
</evidence>
<dbReference type="RefSeq" id="WP_185118345.1">
    <property type="nucleotide sequence ID" value="NZ_JACJVQ010000003.1"/>
</dbReference>
<sequence length="353" mass="38058">MRSFKFTFVLAILAVVLVIAGCGNNNNSSDSAASPSASSSPSASAESTAPASESASPAADQERVIKHSLGETTIKGTPQRVVVLEWVYGEDLLALGLKPVGFADIEGYKQWAGDVEEKFPLGAEVVDVGTRQEPNLEAISALKPDLIIGVKFRVEQTYDQLSKIAPTVVYDPYPAEGQGDQYEEMETTFKSIADIVGKSAEAQTVLDNLHKTFEEAKAKVVAAGKENAPFVLSMDWSNQNAAQFRLFTDNSMASKIIEKIGLTNAFEPQQFEIYGYSTTDVEALPAVQDANFLHITQPDDDVIANILKDNAVWKSLTFVKENRVYALGGDLWPFGGPILAESIANTVSGIIAK</sequence>
<reference evidence="8 9" key="1">
    <citation type="submission" date="2020-08" db="EMBL/GenBank/DDBJ databases">
        <title>Cohnella phylogeny.</title>
        <authorList>
            <person name="Dunlap C."/>
        </authorList>
    </citation>
    <scope>NUCLEOTIDE SEQUENCE [LARGE SCALE GENOMIC DNA]</scope>
    <source>
        <strain evidence="8 9">DSM 25241</strain>
    </source>
</reference>
<evidence type="ECO:0000256" key="2">
    <source>
        <dbReference type="ARBA" id="ARBA00008814"/>
    </source>
</evidence>
<dbReference type="CDD" id="cd01146">
    <property type="entry name" value="FhuD"/>
    <property type="match status" value="1"/>
</dbReference>
<name>A0A841SWK0_9BACL</name>
<keyword evidence="3" id="KW-0813">Transport</keyword>
<evidence type="ECO:0000259" key="7">
    <source>
        <dbReference type="PROSITE" id="PS50983"/>
    </source>
</evidence>
<dbReference type="EMBL" id="JACJVQ010000003">
    <property type="protein sequence ID" value="MBB6633111.1"/>
    <property type="molecule type" value="Genomic_DNA"/>
</dbReference>
<feature type="region of interest" description="Disordered" evidence="5">
    <location>
        <begin position="28"/>
        <end position="61"/>
    </location>
</feature>
<dbReference type="Gene3D" id="3.40.50.1980">
    <property type="entry name" value="Nitrogenase molybdenum iron protein domain"/>
    <property type="match status" value="2"/>
</dbReference>
<evidence type="ECO:0000256" key="3">
    <source>
        <dbReference type="ARBA" id="ARBA00022448"/>
    </source>
</evidence>
<organism evidence="8 9">
    <name type="scientific">Cohnella thailandensis</name>
    <dbReference type="NCBI Taxonomy" id="557557"/>
    <lineage>
        <taxon>Bacteria</taxon>
        <taxon>Bacillati</taxon>
        <taxon>Bacillota</taxon>
        <taxon>Bacilli</taxon>
        <taxon>Bacillales</taxon>
        <taxon>Paenibacillaceae</taxon>
        <taxon>Cohnella</taxon>
    </lineage>
</organism>
<dbReference type="Pfam" id="PF01497">
    <property type="entry name" value="Peripla_BP_2"/>
    <property type="match status" value="1"/>
</dbReference>
<accession>A0A841SWK0</accession>
<protein>
    <submittedName>
        <fullName evidence="8">Iron-siderophore ABC transporter substrate-binding protein</fullName>
    </submittedName>
</protein>
<keyword evidence="9" id="KW-1185">Reference proteome</keyword>
<dbReference type="InterPro" id="IPR002491">
    <property type="entry name" value="ABC_transptr_periplasmic_BD"/>
</dbReference>
<comment type="subcellular location">
    <subcellularLocation>
        <location evidence="1">Cell envelope</location>
    </subcellularLocation>
</comment>
<dbReference type="PANTHER" id="PTHR30532:SF29">
    <property type="entry name" value="FE(3+) DICITRATE-BINDING PERIPLASMIC PROTEIN"/>
    <property type="match status" value="1"/>
</dbReference>
<dbReference type="GO" id="GO:0030288">
    <property type="term" value="C:outer membrane-bounded periplasmic space"/>
    <property type="evidence" value="ECO:0007669"/>
    <property type="project" value="TreeGrafter"/>
</dbReference>
<dbReference type="AlphaFoldDB" id="A0A841SWK0"/>
<dbReference type="Proteomes" id="UP000535838">
    <property type="component" value="Unassembled WGS sequence"/>
</dbReference>
<evidence type="ECO:0000313" key="8">
    <source>
        <dbReference type="EMBL" id="MBB6633111.1"/>
    </source>
</evidence>
<evidence type="ECO:0000256" key="6">
    <source>
        <dbReference type="SAM" id="SignalP"/>
    </source>
</evidence>
<feature type="signal peptide" evidence="6">
    <location>
        <begin position="1"/>
        <end position="20"/>
    </location>
</feature>
<evidence type="ECO:0000256" key="1">
    <source>
        <dbReference type="ARBA" id="ARBA00004196"/>
    </source>
</evidence>
<evidence type="ECO:0000313" key="9">
    <source>
        <dbReference type="Proteomes" id="UP000535838"/>
    </source>
</evidence>
<feature type="chain" id="PRO_5039306161" evidence="6">
    <location>
        <begin position="21"/>
        <end position="353"/>
    </location>
</feature>
<dbReference type="InterPro" id="IPR051313">
    <property type="entry name" value="Bact_iron-sidero_bind"/>
</dbReference>
<feature type="domain" description="Fe/B12 periplasmic-binding" evidence="7">
    <location>
        <begin position="80"/>
        <end position="353"/>
    </location>
</feature>
<dbReference type="SUPFAM" id="SSF53807">
    <property type="entry name" value="Helical backbone' metal receptor"/>
    <property type="match status" value="1"/>
</dbReference>
<feature type="compositionally biased region" description="Low complexity" evidence="5">
    <location>
        <begin position="28"/>
        <end position="59"/>
    </location>
</feature>
<comment type="caution">
    <text evidence="8">The sequence shown here is derived from an EMBL/GenBank/DDBJ whole genome shotgun (WGS) entry which is preliminary data.</text>
</comment>
<evidence type="ECO:0000256" key="4">
    <source>
        <dbReference type="ARBA" id="ARBA00022729"/>
    </source>
</evidence>
<dbReference type="PANTHER" id="PTHR30532">
    <property type="entry name" value="IRON III DICITRATE-BINDING PERIPLASMIC PROTEIN"/>
    <property type="match status" value="1"/>
</dbReference>
<proteinExistence type="inferred from homology"/>
<dbReference type="GO" id="GO:1901678">
    <property type="term" value="P:iron coordination entity transport"/>
    <property type="evidence" value="ECO:0007669"/>
    <property type="project" value="UniProtKB-ARBA"/>
</dbReference>